<name>E7QVM5_HALPU</name>
<accession>E7QVM5</accession>
<comment type="caution">
    <text evidence="1">The sequence shown here is derived from an EMBL/GenBank/DDBJ whole genome shotgun (WGS) entry which is preliminary data.</text>
</comment>
<sequence>MATTATASTYLERFMELGSRRTATRVVGRRPDGCPALRPPR</sequence>
<reference evidence="1 2" key="1">
    <citation type="journal article" date="2014" name="ISME J.">
        <title>Trehalose/2-sulfotrehalose biosynthesis and glycine-betaine uptake are widely spread mechanisms for osmoadaptation in the Halobacteriales.</title>
        <authorList>
            <person name="Youssef N.H."/>
            <person name="Savage-Ashlock K.N."/>
            <person name="McCully A.L."/>
            <person name="Luedtke B."/>
            <person name="Shaw E.I."/>
            <person name="Hoff W.D."/>
            <person name="Elshahed M.S."/>
        </authorList>
    </citation>
    <scope>NUCLEOTIDE SEQUENCE [LARGE SCALE GENOMIC DNA]</scope>
    <source>
        <strain evidence="1 2">DX253</strain>
    </source>
</reference>
<dbReference type="Proteomes" id="UP000003751">
    <property type="component" value="Unassembled WGS sequence"/>
</dbReference>
<evidence type="ECO:0000313" key="2">
    <source>
        <dbReference type="Proteomes" id="UP000003751"/>
    </source>
</evidence>
<proteinExistence type="predicted"/>
<dbReference type="PATRIC" id="fig|797209.4.peg.2819"/>
<protein>
    <submittedName>
        <fullName evidence="1">Uncharacterized protein</fullName>
    </submittedName>
</protein>
<organism evidence="1 2">
    <name type="scientific">Haladaptatus paucihalophilus DX253</name>
    <dbReference type="NCBI Taxonomy" id="797209"/>
    <lineage>
        <taxon>Archaea</taxon>
        <taxon>Methanobacteriati</taxon>
        <taxon>Methanobacteriota</taxon>
        <taxon>Stenosarchaea group</taxon>
        <taxon>Halobacteria</taxon>
        <taxon>Halobacteriales</taxon>
        <taxon>Haladaptataceae</taxon>
        <taxon>Haladaptatus</taxon>
    </lineage>
</organism>
<gene>
    <name evidence="1" type="ORF">ZOD2009_14306</name>
</gene>
<dbReference type="EMBL" id="AEMG01000015">
    <property type="protein sequence ID" value="EFW91288.1"/>
    <property type="molecule type" value="Genomic_DNA"/>
</dbReference>
<evidence type="ECO:0000313" key="1">
    <source>
        <dbReference type="EMBL" id="EFW91288.1"/>
    </source>
</evidence>
<dbReference type="AlphaFoldDB" id="E7QVM5"/>